<dbReference type="Proteomes" id="UP000515123">
    <property type="component" value="Linkage group 25"/>
</dbReference>
<feature type="compositionally biased region" description="Low complexity" evidence="2">
    <location>
        <begin position="257"/>
        <end position="268"/>
    </location>
</feature>
<dbReference type="SUPFAM" id="SSF47676">
    <property type="entry name" value="Conserved domain common to transcription factors TFIIS, elongin A, CRSP70"/>
    <property type="match status" value="1"/>
</dbReference>
<feature type="region of interest" description="Disordered" evidence="2">
    <location>
        <begin position="210"/>
        <end position="321"/>
    </location>
</feature>
<reference evidence="5 6" key="2">
    <citation type="submission" date="2025-04" db="UniProtKB">
        <authorList>
            <consortium name="RefSeq"/>
        </authorList>
    </citation>
    <scope>IDENTIFICATION</scope>
    <source>
        <tissue evidence="5 6">Leaf</tissue>
    </source>
</reference>
<protein>
    <submittedName>
        <fullName evidence="5 6">Uncharacterized protein LOC109728926 isoform X1</fullName>
    </submittedName>
</protein>
<name>A0A6P5HMA2_ANACO</name>
<dbReference type="OrthoDB" id="1595674at2759"/>
<feature type="compositionally biased region" description="Low complexity" evidence="2">
    <location>
        <begin position="210"/>
        <end position="221"/>
    </location>
</feature>
<accession>A0A6P5HMA2</accession>
<sequence>MLGNFFTTPEMNDGIATITRVEELVCEIKKLKDCVSSNLHDALKQWSAVAGTLAVTENKECLNHFVQLNGLNFLNQWFQEAQKCSTDIGDNFSEELINSLLKSLERLPLDDERLASSGIRTTLEQLLVHNNTRIKEKVRTLCGKWSQLKDNSLSSEVVSKKDPESSQPPSDIGKDSTPSQVPPLPSNTTIASNACQDNLSIAEESSASPAAGLASSSSCSSQVDKGKSYDVPNGVKEMQIDKLESDSGRTNERERCSVAPSSSLSSSIPAPPIPIEQTVLSNSDLDSRRRNDSCTGAIIEPRSDNAIDQSKALDLDSKRSNDSCTAAIIEPRSDNAIDQSKAQSPEFFPTKEASESDSDSKDLCETYSMTMKRLELDHINISSEALEAKATESSEKKLKLDTDYEDIDALEVARQVAIEVEKEVVDYREALCSSPDAHSGDAKVADTFDLKETKQDEPVIRAIDKNELPGGGNASLREDGNASLREDGGSGITENISSCSEKHEADLESPKLNSAKKFVGESGKDRCGFDLNANICNEENDLYMKPASSLPIHVAASRGAPLLPITRIHFEGEQGWKGTAATSAFRPASPRRTPDDEKATTSLKQKANFVGIDLNVTEGEDDSSTEVISSTEEWANLDLNRLGTENFDSKPAVRDFDLNDNLMSLDSGDSNEISSNASVITLMGAKLTVDKKGHSEKIQQPPFLGNERHVGPTVSSVSMPPYTAQIPSVSVLPYTQIFPPGYPMTTPVLYGPQSIPFMFDSRGNAIVPQVIRGPLGGPLSTMPPFFPNYPSNLEEFASLRRGPDLNSGTVASLDGVSRDFLLQGHSGMTQEPMRGTLHPTSTSGMAVKRKEPECGWEPYVFGHKQVTSRQ</sequence>
<dbReference type="GO" id="GO:0005634">
    <property type="term" value="C:nucleus"/>
    <property type="evidence" value="ECO:0007669"/>
    <property type="project" value="UniProtKB-SubCell"/>
</dbReference>
<evidence type="ECO:0000313" key="6">
    <source>
        <dbReference type="RefSeq" id="XP_020115064.1"/>
    </source>
</evidence>
<evidence type="ECO:0000313" key="5">
    <source>
        <dbReference type="RefSeq" id="XP_020115063.1"/>
    </source>
</evidence>
<feature type="compositionally biased region" description="Basic and acidic residues" evidence="2">
    <location>
        <begin position="301"/>
        <end position="321"/>
    </location>
</feature>
<dbReference type="Gramene" id="Aco013108.1.mrna1">
    <property type="protein sequence ID" value="Aco013108.1.mrna1.cds1"/>
    <property type="gene ID" value="Aco013108.1.path1"/>
</dbReference>
<feature type="domain" description="TFIIS N-terminal" evidence="3">
    <location>
        <begin position="72"/>
        <end position="152"/>
    </location>
</feature>
<reference evidence="4" key="1">
    <citation type="journal article" date="2015" name="Nat. Genet.">
        <title>The pineapple genome and the evolution of CAM photosynthesis.</title>
        <authorList>
            <person name="Ming R."/>
            <person name="VanBuren R."/>
            <person name="Wai C.M."/>
            <person name="Tang H."/>
            <person name="Schatz M.C."/>
            <person name="Bowers J.E."/>
            <person name="Lyons E."/>
            <person name="Wang M.L."/>
            <person name="Chen J."/>
            <person name="Biggers E."/>
            <person name="Zhang J."/>
            <person name="Huang L."/>
            <person name="Zhang L."/>
            <person name="Miao W."/>
            <person name="Zhang J."/>
            <person name="Ye Z."/>
            <person name="Miao C."/>
            <person name="Lin Z."/>
            <person name="Wang H."/>
            <person name="Zhou H."/>
            <person name="Yim W.C."/>
            <person name="Priest H.D."/>
            <person name="Zheng C."/>
            <person name="Woodhouse M."/>
            <person name="Edger P.P."/>
            <person name="Guyot R."/>
            <person name="Guo H.B."/>
            <person name="Guo H."/>
            <person name="Zheng G."/>
            <person name="Singh R."/>
            <person name="Sharma A."/>
            <person name="Min X."/>
            <person name="Zheng Y."/>
            <person name="Lee H."/>
            <person name="Gurtowski J."/>
            <person name="Sedlazeck F.J."/>
            <person name="Harkess A."/>
            <person name="McKain M.R."/>
            <person name="Liao Z."/>
            <person name="Fang J."/>
            <person name="Liu J."/>
            <person name="Zhang X."/>
            <person name="Zhang Q."/>
            <person name="Hu W."/>
            <person name="Qin Y."/>
            <person name="Wang K."/>
            <person name="Chen L.Y."/>
            <person name="Shirley N."/>
            <person name="Lin Y.R."/>
            <person name="Liu L.Y."/>
            <person name="Hernandez A.G."/>
            <person name="Wright C.L."/>
            <person name="Bulone V."/>
            <person name="Tuskan G.A."/>
            <person name="Heath K."/>
            <person name="Zee F."/>
            <person name="Moore P.H."/>
            <person name="Sunkar R."/>
            <person name="Leebens-Mack J.H."/>
            <person name="Mockler T."/>
            <person name="Bennetzen J.L."/>
            <person name="Freeling M."/>
            <person name="Sankoff D."/>
            <person name="Paterson A.H."/>
            <person name="Zhu X."/>
            <person name="Yang X."/>
            <person name="Smith J.A."/>
            <person name="Cushman J.C."/>
            <person name="Paull R.E."/>
            <person name="Yu Q."/>
        </authorList>
    </citation>
    <scope>NUCLEOTIDE SEQUENCE [LARGE SCALE GENOMIC DNA]</scope>
    <source>
        <strain evidence="4">cv. F153</strain>
    </source>
</reference>
<feature type="compositionally biased region" description="Basic and acidic residues" evidence="2">
    <location>
        <begin position="238"/>
        <end position="256"/>
    </location>
</feature>
<feature type="compositionally biased region" description="Basic and acidic residues" evidence="2">
    <location>
        <begin position="476"/>
        <end position="488"/>
    </location>
</feature>
<dbReference type="AlphaFoldDB" id="A0A6P5HMA2"/>
<dbReference type="RefSeq" id="XP_020115063.1">
    <property type="nucleotide sequence ID" value="XM_020259474.1"/>
</dbReference>
<dbReference type="InterPro" id="IPR017923">
    <property type="entry name" value="TFIIS_N"/>
</dbReference>
<dbReference type="InterPro" id="IPR035441">
    <property type="entry name" value="TFIIS/LEDGF_dom_sf"/>
</dbReference>
<gene>
    <name evidence="5 6 7" type="primary">LOC109728926</name>
</gene>
<organism evidence="7">
    <name type="scientific">Ananas comosus</name>
    <name type="common">Pineapple</name>
    <name type="synonym">Ananas ananas</name>
    <dbReference type="NCBI Taxonomy" id="4615"/>
    <lineage>
        <taxon>Eukaryota</taxon>
        <taxon>Viridiplantae</taxon>
        <taxon>Streptophyta</taxon>
        <taxon>Embryophyta</taxon>
        <taxon>Tracheophyta</taxon>
        <taxon>Spermatophyta</taxon>
        <taxon>Magnoliopsida</taxon>
        <taxon>Liliopsida</taxon>
        <taxon>Poales</taxon>
        <taxon>Bromeliaceae</taxon>
        <taxon>Bromelioideae</taxon>
        <taxon>Ananas</taxon>
    </lineage>
</organism>
<feature type="region of interest" description="Disordered" evidence="2">
    <location>
        <begin position="464"/>
        <end position="509"/>
    </location>
</feature>
<feature type="region of interest" description="Disordered" evidence="2">
    <location>
        <begin position="579"/>
        <end position="600"/>
    </location>
</feature>
<dbReference type="PANTHER" id="PTHR47292:SF1">
    <property type="entry name" value="TRANSCRIPTION ELONGATION FACTOR (TFIIS) FAMILY PROTEIN"/>
    <property type="match status" value="1"/>
</dbReference>
<evidence type="ECO:0000313" key="4">
    <source>
        <dbReference type="Proteomes" id="UP000515123"/>
    </source>
</evidence>
<evidence type="ECO:0000256" key="2">
    <source>
        <dbReference type="SAM" id="MobiDB-lite"/>
    </source>
</evidence>
<evidence type="ECO:0000256" key="1">
    <source>
        <dbReference type="PROSITE-ProRule" id="PRU00649"/>
    </source>
</evidence>
<dbReference type="GeneID" id="109728926"/>
<feature type="compositionally biased region" description="Basic and acidic residues" evidence="2">
    <location>
        <begin position="500"/>
        <end position="509"/>
    </location>
</feature>
<feature type="region of interest" description="Disordered" evidence="2">
    <location>
        <begin position="153"/>
        <end position="191"/>
    </location>
</feature>
<keyword evidence="4" id="KW-1185">Reference proteome</keyword>
<dbReference type="PANTHER" id="PTHR47292">
    <property type="entry name" value="TRANSCRIPTION ELONGATION FACTOR (TFIIS) FAMILY PROTEIN-RELATED"/>
    <property type="match status" value="1"/>
</dbReference>
<keyword evidence="1" id="KW-0539">Nucleus</keyword>
<dbReference type="PROSITE" id="PS51319">
    <property type="entry name" value="TFIIS_N"/>
    <property type="match status" value="1"/>
</dbReference>
<proteinExistence type="predicted"/>
<dbReference type="RefSeq" id="XP_020115064.1">
    <property type="nucleotide sequence ID" value="XM_020259475.1"/>
</dbReference>
<evidence type="ECO:0000259" key="3">
    <source>
        <dbReference type="PROSITE" id="PS51319"/>
    </source>
</evidence>
<evidence type="ECO:0000313" key="7">
    <source>
        <dbReference type="RefSeq" id="XP_020115065.1"/>
    </source>
</evidence>
<dbReference type="Gene3D" id="1.20.930.10">
    <property type="entry name" value="Conserved domain common to transcription factors TFIIS, elongin A, CRSP70"/>
    <property type="match status" value="1"/>
</dbReference>
<comment type="subcellular location">
    <subcellularLocation>
        <location evidence="1">Nucleus</location>
    </subcellularLocation>
</comment>
<dbReference type="RefSeq" id="XP_020115065.1">
    <property type="nucleotide sequence ID" value="XM_020259476.1"/>
</dbReference>